<keyword evidence="1" id="KW-0472">Membrane</keyword>
<sequence>MLAVADDPNAEALATFIHWFVVVAVLLFVVAPALWLTGAIVATRSLKKWPSLVADTEDAMYRWALLVGVLPVVGPLIYAVSFQQAKNRRTPEQLVLARMTHRERHRQAQLAGIGRR</sequence>
<dbReference type="KEGG" id="dni:HX89_03225"/>
<evidence type="ECO:0000313" key="2">
    <source>
        <dbReference type="EMBL" id="AIF40130.1"/>
    </source>
</evidence>
<reference evidence="2 3" key="1">
    <citation type="submission" date="2014-07" db="EMBL/GenBank/DDBJ databases">
        <title>Genome Sequencing of Dermacoccus nishinomiyaensis.</title>
        <authorList>
            <person name="Hong K.W."/>
            <person name="Chan K.G."/>
        </authorList>
    </citation>
    <scope>NUCLEOTIDE SEQUENCE [LARGE SCALE GENOMIC DNA]</scope>
    <source>
        <strain evidence="2 3">M25</strain>
    </source>
</reference>
<accession>A0A075JEK8</accession>
<feature type="transmembrane region" description="Helical" evidence="1">
    <location>
        <begin position="16"/>
        <end position="42"/>
    </location>
</feature>
<evidence type="ECO:0000313" key="3">
    <source>
        <dbReference type="Proteomes" id="UP000027986"/>
    </source>
</evidence>
<proteinExistence type="predicted"/>
<keyword evidence="1" id="KW-1133">Transmembrane helix</keyword>
<dbReference type="HOGENOM" id="CLU_2092816_0_0_11"/>
<dbReference type="EMBL" id="CP008889">
    <property type="protein sequence ID" value="AIF40130.1"/>
    <property type="molecule type" value="Genomic_DNA"/>
</dbReference>
<gene>
    <name evidence="2" type="ORF">HX89_03225</name>
</gene>
<name>A0A075JEK8_9MICO</name>
<dbReference type="Proteomes" id="UP000027986">
    <property type="component" value="Chromosome"/>
</dbReference>
<evidence type="ECO:0000256" key="1">
    <source>
        <dbReference type="SAM" id="Phobius"/>
    </source>
</evidence>
<dbReference type="AlphaFoldDB" id="A0A075JEK8"/>
<protein>
    <submittedName>
        <fullName evidence="2">Uncharacterized protein</fullName>
    </submittedName>
</protein>
<organism evidence="2 3">
    <name type="scientific">Dermacoccus nishinomiyaensis</name>
    <dbReference type="NCBI Taxonomy" id="1274"/>
    <lineage>
        <taxon>Bacteria</taxon>
        <taxon>Bacillati</taxon>
        <taxon>Actinomycetota</taxon>
        <taxon>Actinomycetes</taxon>
        <taxon>Micrococcales</taxon>
        <taxon>Dermacoccaceae</taxon>
        <taxon>Dermacoccus</taxon>
    </lineage>
</organism>
<keyword evidence="3" id="KW-1185">Reference proteome</keyword>
<keyword evidence="1" id="KW-0812">Transmembrane</keyword>
<feature type="transmembrane region" description="Helical" evidence="1">
    <location>
        <begin position="63"/>
        <end position="82"/>
    </location>
</feature>